<evidence type="ECO:0000259" key="2">
    <source>
        <dbReference type="Pfam" id="PF04909"/>
    </source>
</evidence>
<accession>A0A7I9Y044</accession>
<evidence type="ECO:0000313" key="4">
    <source>
        <dbReference type="Proteomes" id="UP000465361"/>
    </source>
</evidence>
<gene>
    <name evidence="3" type="ORF">MBOT_28000</name>
</gene>
<dbReference type="GO" id="GO:0016787">
    <property type="term" value="F:hydrolase activity"/>
    <property type="evidence" value="ECO:0007669"/>
    <property type="project" value="UniProtKB-KW"/>
</dbReference>
<dbReference type="InterPro" id="IPR006680">
    <property type="entry name" value="Amidohydro-rel"/>
</dbReference>
<keyword evidence="1" id="KW-0456">Lyase</keyword>
<dbReference type="Proteomes" id="UP000465361">
    <property type="component" value="Unassembled WGS sequence"/>
</dbReference>
<dbReference type="AlphaFoldDB" id="A0A7I9Y044"/>
<sequence>MAGQETTSSSQVLDPSSALIRMAMDTSRWAAAGLRPTTEHLPRLSLAGAVDADGHLLEPPDLWDRYLDPAFRPRAMHIRKDDQGLEYLEIDGRPSKLVRRGMPAGVGNMDLNGGLFHPRRPTGLAYVDNAPFGAMDPAERVARLQLENLERVLLYPTLGVLWVAEVDDEPLTQAYLRAYNRFIVDFCADSGGRLLPVAQLSLGDPQAAAQELRRAVAAGCIGGWTPPFTMTRKPLGHPDHDIVFATAQELGVPIGIHPSFEPKWAAPGRYGQMTSIEYTFFNNVVASDGVRHAFTSLFQFGTFDRFPDLRIVLLEAGATWLPFWLERMDSVYRSPQGFVVRQKLRDLPSTYFARQCFVSADPDEPTLAAVMAELGYDRFFWASDFPHPDHIPDYVPELEKTVAQLPAEHRAGFLGENVLAAYGVAS</sequence>
<protein>
    <submittedName>
        <fullName evidence="3">Amidohydrolase</fullName>
    </submittedName>
</protein>
<dbReference type="Gene3D" id="3.20.20.140">
    <property type="entry name" value="Metal-dependent hydrolases"/>
    <property type="match status" value="1"/>
</dbReference>
<dbReference type="GO" id="GO:0019748">
    <property type="term" value="P:secondary metabolic process"/>
    <property type="evidence" value="ECO:0007669"/>
    <property type="project" value="TreeGrafter"/>
</dbReference>
<dbReference type="PANTHER" id="PTHR21240:SF28">
    <property type="entry name" value="ISO-OROTATE DECARBOXYLASE (EUROFUNG)"/>
    <property type="match status" value="1"/>
</dbReference>
<keyword evidence="4" id="KW-1185">Reference proteome</keyword>
<evidence type="ECO:0000313" key="3">
    <source>
        <dbReference type="EMBL" id="GFG75435.1"/>
    </source>
</evidence>
<dbReference type="GO" id="GO:0005737">
    <property type="term" value="C:cytoplasm"/>
    <property type="evidence" value="ECO:0007669"/>
    <property type="project" value="TreeGrafter"/>
</dbReference>
<dbReference type="EMBL" id="BLKW01000004">
    <property type="protein sequence ID" value="GFG75435.1"/>
    <property type="molecule type" value="Genomic_DNA"/>
</dbReference>
<evidence type="ECO:0000256" key="1">
    <source>
        <dbReference type="ARBA" id="ARBA00023239"/>
    </source>
</evidence>
<comment type="caution">
    <text evidence="3">The sequence shown here is derived from an EMBL/GenBank/DDBJ whole genome shotgun (WGS) entry which is preliminary data.</text>
</comment>
<dbReference type="InterPro" id="IPR032466">
    <property type="entry name" value="Metal_Hydrolase"/>
</dbReference>
<dbReference type="SUPFAM" id="SSF51556">
    <property type="entry name" value="Metallo-dependent hydrolases"/>
    <property type="match status" value="1"/>
</dbReference>
<organism evidence="3 4">
    <name type="scientific">Mycobacterium botniense</name>
    <dbReference type="NCBI Taxonomy" id="84962"/>
    <lineage>
        <taxon>Bacteria</taxon>
        <taxon>Bacillati</taxon>
        <taxon>Actinomycetota</taxon>
        <taxon>Actinomycetes</taxon>
        <taxon>Mycobacteriales</taxon>
        <taxon>Mycobacteriaceae</taxon>
        <taxon>Mycobacterium</taxon>
    </lineage>
</organism>
<name>A0A7I9Y044_9MYCO</name>
<feature type="domain" description="Amidohydrolase-related" evidence="2">
    <location>
        <begin position="153"/>
        <end position="423"/>
    </location>
</feature>
<reference evidence="3 4" key="1">
    <citation type="journal article" date="2019" name="Emerg. Microbes Infect.">
        <title>Comprehensive subspecies identification of 175 nontuberculous mycobacteria species based on 7547 genomic profiles.</title>
        <authorList>
            <person name="Matsumoto Y."/>
            <person name="Kinjo T."/>
            <person name="Motooka D."/>
            <person name="Nabeya D."/>
            <person name="Jung N."/>
            <person name="Uechi K."/>
            <person name="Horii T."/>
            <person name="Iida T."/>
            <person name="Fujita J."/>
            <person name="Nakamura S."/>
        </authorList>
    </citation>
    <scope>NUCLEOTIDE SEQUENCE [LARGE SCALE GENOMIC DNA]</scope>
    <source>
        <strain evidence="3 4">JCM 17322</strain>
    </source>
</reference>
<dbReference type="InterPro" id="IPR032465">
    <property type="entry name" value="ACMSD"/>
</dbReference>
<proteinExistence type="predicted"/>
<dbReference type="RefSeq" id="WP_163758161.1">
    <property type="nucleotide sequence ID" value="NZ_BLKW01000004.1"/>
</dbReference>
<dbReference type="PANTHER" id="PTHR21240">
    <property type="entry name" value="2-AMINO-3-CARBOXYLMUCONATE-6-SEMIALDEHYDE DECARBOXYLASE"/>
    <property type="match status" value="1"/>
</dbReference>
<keyword evidence="3" id="KW-0378">Hydrolase</keyword>
<dbReference type="Pfam" id="PF04909">
    <property type="entry name" value="Amidohydro_2"/>
    <property type="match status" value="1"/>
</dbReference>
<dbReference type="GO" id="GO:0016831">
    <property type="term" value="F:carboxy-lyase activity"/>
    <property type="evidence" value="ECO:0007669"/>
    <property type="project" value="InterPro"/>
</dbReference>